<keyword evidence="3 10" id="KW-0812">Transmembrane</keyword>
<dbReference type="AlphaFoldDB" id="A0A1R3IIN4"/>
<sequence length="596" mass="64805">MSSKFGGFASTLVYLNLSSSFFGGRVPLEVSRLSKLVSLDLSSEYYQPPVLDKVTFGRLVGSLTKLRHLTLDGIDMSSINTSHALMNLSSSLRSLSLSDCDLRGKFPSEILHLSKLVSLDLSWNFDEPIDKVTFDRLGRNLTELRQLSLSGINMSSITPHALMNLSSSLRSLRLKNCDLRGDIPENIFKRPNLKLLDLGGNQNLNVPKLNHSSNLEVLGLSDMSISTEVLDSVCSLQSLKHLYLIQASFPGGRGFPLSIMNLSSLELLYADGAQFSRGVSVLPVSIGNLVSLQYLSLSNCSLTGSIPTSLGNLSQLSVLELSVNQFGGKIPSSLANLRQLKYLNLGDNQLEGRIPDEDSLRYLNLAHNSLIKVEQLPWTVLDSLDLSCNAIHGHLPIPPHGTTAFLISNNSLSGEIASLICNVTSLQILDLSSNNLIGVLPHCLGNFSNSLSTLNLGMNKLHGIIPPIYAKDCQLSYLNLNGNHFEGPLPRSIRNCRELEVLDVGNNKIKVSKGCSNNEPPPSNLSGGNDGSNSNITFGWKVVVIGYGCGLVFGLIAGYVVFQTGKPKWFVTLVEDQQHGRQKNPKIGNRSGGRRI</sequence>
<dbReference type="Gene3D" id="3.80.10.10">
    <property type="entry name" value="Ribonuclease Inhibitor"/>
    <property type="match status" value="2"/>
</dbReference>
<comment type="subcellular location">
    <subcellularLocation>
        <location evidence="1">Membrane</location>
        <topology evidence="1">Single-pass type I membrane protein</topology>
    </subcellularLocation>
</comment>
<dbReference type="FunFam" id="3.80.10.10:FF:000383">
    <property type="entry name" value="Leucine-rich repeat receptor protein kinase EMS1"/>
    <property type="match status" value="1"/>
</dbReference>
<evidence type="ECO:0000256" key="8">
    <source>
        <dbReference type="ARBA" id="ARBA00023170"/>
    </source>
</evidence>
<dbReference type="Pfam" id="PF00560">
    <property type="entry name" value="LRR_1"/>
    <property type="match status" value="3"/>
</dbReference>
<dbReference type="InterPro" id="IPR001611">
    <property type="entry name" value="Leu-rich_rpt"/>
</dbReference>
<evidence type="ECO:0000256" key="7">
    <source>
        <dbReference type="ARBA" id="ARBA00023136"/>
    </source>
</evidence>
<keyword evidence="5" id="KW-0677">Repeat</keyword>
<reference evidence="13" key="1">
    <citation type="submission" date="2013-09" db="EMBL/GenBank/DDBJ databases">
        <title>Corchorus olitorius genome sequencing.</title>
        <authorList>
            <person name="Alam M."/>
            <person name="Haque M.S."/>
            <person name="Islam M.S."/>
            <person name="Emdad E.M."/>
            <person name="Islam M.M."/>
            <person name="Ahmed B."/>
            <person name="Halim A."/>
            <person name="Hossen Q.M.M."/>
            <person name="Hossain M.Z."/>
            <person name="Ahmed R."/>
            <person name="Khan M.M."/>
            <person name="Islam R."/>
            <person name="Rashid M.M."/>
            <person name="Khan S.A."/>
            <person name="Rahman M.S."/>
            <person name="Alam M."/>
            <person name="Yahiya A.S."/>
            <person name="Khan M.S."/>
            <person name="Azam M.S."/>
            <person name="Haque T."/>
            <person name="Lashkar M.Z.H."/>
            <person name="Akhand A.I."/>
            <person name="Morshed G."/>
            <person name="Roy S."/>
            <person name="Uddin K.S."/>
            <person name="Rabeya T."/>
            <person name="Hossain A.S."/>
            <person name="Chowdhury A."/>
            <person name="Snigdha A.R."/>
            <person name="Mortoza M.S."/>
            <person name="Matin S.A."/>
            <person name="Hoque S.M.E."/>
            <person name="Islam M.K."/>
            <person name="Roy D.K."/>
            <person name="Haider R."/>
            <person name="Moosa M.M."/>
            <person name="Elias S.M."/>
            <person name="Hasan A.M."/>
            <person name="Jahan S."/>
            <person name="Shafiuddin M."/>
            <person name="Mahmood N."/>
            <person name="Shommy N.S."/>
        </authorList>
    </citation>
    <scope>NUCLEOTIDE SEQUENCE [LARGE SCALE GENOMIC DNA]</scope>
    <source>
        <strain evidence="13">cv. O-4</strain>
    </source>
</reference>
<proteinExistence type="predicted"/>
<dbReference type="SUPFAM" id="SSF52058">
    <property type="entry name" value="L domain-like"/>
    <property type="match status" value="1"/>
</dbReference>
<dbReference type="SMART" id="SM00369">
    <property type="entry name" value="LRR_TYP"/>
    <property type="match status" value="5"/>
</dbReference>
<evidence type="ECO:0000313" key="13">
    <source>
        <dbReference type="Proteomes" id="UP000187203"/>
    </source>
</evidence>
<evidence type="ECO:0000259" key="11">
    <source>
        <dbReference type="Pfam" id="PF23598"/>
    </source>
</evidence>
<evidence type="ECO:0000256" key="3">
    <source>
        <dbReference type="ARBA" id="ARBA00022692"/>
    </source>
</evidence>
<feature type="transmembrane region" description="Helical" evidence="10">
    <location>
        <begin position="538"/>
        <end position="562"/>
    </location>
</feature>
<protein>
    <recommendedName>
        <fullName evidence="11">Disease resistance R13L4/SHOC-2-like LRR domain-containing protein</fullName>
    </recommendedName>
</protein>
<dbReference type="PROSITE" id="PS51450">
    <property type="entry name" value="LRR"/>
    <property type="match status" value="1"/>
</dbReference>
<gene>
    <name evidence="12" type="ORF">COLO4_23002</name>
</gene>
<comment type="caution">
    <text evidence="12">The sequence shown here is derived from an EMBL/GenBank/DDBJ whole genome shotgun (WGS) entry which is preliminary data.</text>
</comment>
<keyword evidence="4" id="KW-0732">Signal</keyword>
<dbReference type="OrthoDB" id="442066at2759"/>
<evidence type="ECO:0000256" key="2">
    <source>
        <dbReference type="ARBA" id="ARBA00022614"/>
    </source>
</evidence>
<keyword evidence="13" id="KW-1185">Reference proteome</keyword>
<dbReference type="InterPro" id="IPR032675">
    <property type="entry name" value="LRR_dom_sf"/>
</dbReference>
<dbReference type="SUPFAM" id="SSF52047">
    <property type="entry name" value="RNI-like"/>
    <property type="match status" value="1"/>
</dbReference>
<keyword evidence="7 10" id="KW-0472">Membrane</keyword>
<keyword evidence="2" id="KW-0433">Leucine-rich repeat</keyword>
<dbReference type="Proteomes" id="UP000187203">
    <property type="component" value="Unassembled WGS sequence"/>
</dbReference>
<evidence type="ECO:0000313" key="12">
    <source>
        <dbReference type="EMBL" id="OMO82426.1"/>
    </source>
</evidence>
<dbReference type="PANTHER" id="PTHR27000">
    <property type="entry name" value="LEUCINE-RICH REPEAT RECEPTOR-LIKE PROTEIN KINASE FAMILY PROTEIN-RELATED"/>
    <property type="match status" value="1"/>
</dbReference>
<dbReference type="EMBL" id="AWUE01018143">
    <property type="protein sequence ID" value="OMO82426.1"/>
    <property type="molecule type" value="Genomic_DNA"/>
</dbReference>
<accession>A0A1R3IIN4</accession>
<keyword evidence="6 10" id="KW-1133">Transmembrane helix</keyword>
<dbReference type="STRING" id="93759.A0A1R3IIN4"/>
<keyword evidence="9" id="KW-0325">Glycoprotein</keyword>
<organism evidence="12 13">
    <name type="scientific">Corchorus olitorius</name>
    <dbReference type="NCBI Taxonomy" id="93759"/>
    <lineage>
        <taxon>Eukaryota</taxon>
        <taxon>Viridiplantae</taxon>
        <taxon>Streptophyta</taxon>
        <taxon>Embryophyta</taxon>
        <taxon>Tracheophyta</taxon>
        <taxon>Spermatophyta</taxon>
        <taxon>Magnoliopsida</taxon>
        <taxon>eudicotyledons</taxon>
        <taxon>Gunneridae</taxon>
        <taxon>Pentapetalae</taxon>
        <taxon>rosids</taxon>
        <taxon>malvids</taxon>
        <taxon>Malvales</taxon>
        <taxon>Malvaceae</taxon>
        <taxon>Grewioideae</taxon>
        <taxon>Apeibeae</taxon>
        <taxon>Corchorus</taxon>
    </lineage>
</organism>
<evidence type="ECO:0000256" key="10">
    <source>
        <dbReference type="SAM" id="Phobius"/>
    </source>
</evidence>
<evidence type="ECO:0000256" key="6">
    <source>
        <dbReference type="ARBA" id="ARBA00022989"/>
    </source>
</evidence>
<dbReference type="InterPro" id="IPR003591">
    <property type="entry name" value="Leu-rich_rpt_typical-subtyp"/>
</dbReference>
<evidence type="ECO:0000256" key="1">
    <source>
        <dbReference type="ARBA" id="ARBA00004479"/>
    </source>
</evidence>
<dbReference type="InterPro" id="IPR055414">
    <property type="entry name" value="LRR_R13L4/SHOC2-like"/>
</dbReference>
<evidence type="ECO:0000256" key="5">
    <source>
        <dbReference type="ARBA" id="ARBA00022737"/>
    </source>
</evidence>
<dbReference type="Pfam" id="PF23598">
    <property type="entry name" value="LRR_14"/>
    <property type="match status" value="1"/>
</dbReference>
<evidence type="ECO:0000256" key="9">
    <source>
        <dbReference type="ARBA" id="ARBA00023180"/>
    </source>
</evidence>
<dbReference type="GO" id="GO:0016020">
    <property type="term" value="C:membrane"/>
    <property type="evidence" value="ECO:0007669"/>
    <property type="project" value="UniProtKB-SubCell"/>
</dbReference>
<keyword evidence="8" id="KW-0675">Receptor</keyword>
<feature type="domain" description="Disease resistance R13L4/SHOC-2-like LRR" evidence="11">
    <location>
        <begin position="170"/>
        <end position="377"/>
    </location>
</feature>
<evidence type="ECO:0000256" key="4">
    <source>
        <dbReference type="ARBA" id="ARBA00022729"/>
    </source>
</evidence>
<dbReference type="PANTHER" id="PTHR27000:SF803">
    <property type="entry name" value="RECEPTOR-LIKE PROTEIN 45"/>
    <property type="match status" value="1"/>
</dbReference>
<name>A0A1R3IIN4_9ROSI</name>